<accession>A0A812G8X0</accession>
<sequence length="193" mass="22109">IVVYLMEIGPLSLMHLVRIVVYLMEIGPTQHLMHFVRIVVYLMEIGPTQHLMHFVRIVVYLMEIGPLSLMHLVRIVVYLMEIGPTQHLMHFLRIVVYLMVIGSLQQQVVNQFRRCLGPMMVLVHRGAKLVPGQEVQKDMASLGTGQGMCMLVVMVPSDLPQRVRRQVVVEELWVRGCLEGMSVVSRRLAWSLS</sequence>
<proteinExistence type="predicted"/>
<evidence type="ECO:0000313" key="2">
    <source>
        <dbReference type="Proteomes" id="UP000604046"/>
    </source>
</evidence>
<organism evidence="1 2">
    <name type="scientific">Symbiodinium natans</name>
    <dbReference type="NCBI Taxonomy" id="878477"/>
    <lineage>
        <taxon>Eukaryota</taxon>
        <taxon>Sar</taxon>
        <taxon>Alveolata</taxon>
        <taxon>Dinophyceae</taxon>
        <taxon>Suessiales</taxon>
        <taxon>Symbiodiniaceae</taxon>
        <taxon>Symbiodinium</taxon>
    </lineage>
</organism>
<protein>
    <submittedName>
        <fullName evidence="1">Uncharacterized protein</fullName>
    </submittedName>
</protein>
<name>A0A812G8X0_9DINO</name>
<evidence type="ECO:0000313" key="1">
    <source>
        <dbReference type="EMBL" id="CAE6915675.1"/>
    </source>
</evidence>
<reference evidence="1" key="1">
    <citation type="submission" date="2021-02" db="EMBL/GenBank/DDBJ databases">
        <authorList>
            <person name="Dougan E. K."/>
            <person name="Rhodes N."/>
            <person name="Thang M."/>
            <person name="Chan C."/>
        </authorList>
    </citation>
    <scope>NUCLEOTIDE SEQUENCE</scope>
</reference>
<dbReference type="Proteomes" id="UP000604046">
    <property type="component" value="Unassembled WGS sequence"/>
</dbReference>
<feature type="non-terminal residue" evidence="1">
    <location>
        <position position="193"/>
    </location>
</feature>
<keyword evidence="2" id="KW-1185">Reference proteome</keyword>
<gene>
    <name evidence="1" type="ORF">SNAT2548_LOCUS266</name>
</gene>
<comment type="caution">
    <text evidence="1">The sequence shown here is derived from an EMBL/GenBank/DDBJ whole genome shotgun (WGS) entry which is preliminary data.</text>
</comment>
<dbReference type="EMBL" id="CAJNDS010000010">
    <property type="protein sequence ID" value="CAE6915675.1"/>
    <property type="molecule type" value="Genomic_DNA"/>
</dbReference>
<dbReference type="AlphaFoldDB" id="A0A812G8X0"/>